<name>A0A9D3Q8U4_MEGAT</name>
<protein>
    <recommendedName>
        <fullName evidence="3">Chemokine interleukin-8-like domain-containing protein</fullName>
    </recommendedName>
</protein>
<dbReference type="EMBL" id="JAFDVH010000004">
    <property type="protein sequence ID" value="KAG7481354.1"/>
    <property type="molecule type" value="Genomic_DNA"/>
</dbReference>
<dbReference type="OrthoDB" id="9948647at2759"/>
<feature type="chain" id="PRO_5039417912" description="Chemokine interleukin-8-like domain-containing protein" evidence="2">
    <location>
        <begin position="22"/>
        <end position="91"/>
    </location>
</feature>
<keyword evidence="5" id="KW-1185">Reference proteome</keyword>
<evidence type="ECO:0000259" key="3">
    <source>
        <dbReference type="SMART" id="SM00199"/>
    </source>
</evidence>
<dbReference type="Proteomes" id="UP001046870">
    <property type="component" value="Chromosome 4"/>
</dbReference>
<reference evidence="4" key="1">
    <citation type="submission" date="2021-01" db="EMBL/GenBank/DDBJ databases">
        <authorList>
            <person name="Zahm M."/>
            <person name="Roques C."/>
            <person name="Cabau C."/>
            <person name="Klopp C."/>
            <person name="Donnadieu C."/>
            <person name="Jouanno E."/>
            <person name="Lampietro C."/>
            <person name="Louis A."/>
            <person name="Herpin A."/>
            <person name="Echchiki A."/>
            <person name="Berthelot C."/>
            <person name="Parey E."/>
            <person name="Roest-Crollius H."/>
            <person name="Braasch I."/>
            <person name="Postlethwait J."/>
            <person name="Bobe J."/>
            <person name="Montfort J."/>
            <person name="Bouchez O."/>
            <person name="Begum T."/>
            <person name="Mejri S."/>
            <person name="Adams A."/>
            <person name="Chen W.-J."/>
            <person name="Guiguen Y."/>
        </authorList>
    </citation>
    <scope>NUCLEOTIDE SEQUENCE</scope>
    <source>
        <strain evidence="4">YG-15Mar2019-1</strain>
        <tissue evidence="4">Brain</tissue>
    </source>
</reference>
<dbReference type="Gene3D" id="2.40.50.40">
    <property type="match status" value="1"/>
</dbReference>
<gene>
    <name evidence="4" type="ORF">MATL_G00065800</name>
</gene>
<dbReference type="Pfam" id="PF00048">
    <property type="entry name" value="IL8"/>
    <property type="match status" value="1"/>
</dbReference>
<keyword evidence="2" id="KW-0732">Signal</keyword>
<keyword evidence="1" id="KW-0202">Cytokine</keyword>
<dbReference type="InterPro" id="IPR001811">
    <property type="entry name" value="Chemokine_IL8-like_dom"/>
</dbReference>
<dbReference type="GO" id="GO:0005615">
    <property type="term" value="C:extracellular space"/>
    <property type="evidence" value="ECO:0007669"/>
    <property type="project" value="UniProtKB-KW"/>
</dbReference>
<dbReference type="InterPro" id="IPR036048">
    <property type="entry name" value="Interleukin_8-like_sf"/>
</dbReference>
<evidence type="ECO:0000256" key="1">
    <source>
        <dbReference type="ARBA" id="ARBA00022514"/>
    </source>
</evidence>
<feature type="signal peptide" evidence="2">
    <location>
        <begin position="1"/>
        <end position="21"/>
    </location>
</feature>
<comment type="caution">
    <text evidence="4">The sequence shown here is derived from an EMBL/GenBank/DDBJ whole genome shotgun (WGS) entry which is preliminary data.</text>
</comment>
<accession>A0A9D3Q8U4</accession>
<dbReference type="SUPFAM" id="SSF54117">
    <property type="entry name" value="Interleukin 8-like chemokines"/>
    <property type="match status" value="1"/>
</dbReference>
<sequence length="91" mass="10105">MRSMFVLFLCTALMVTTIIEAHPMSNSQRCLCEGTTQASVAVSNVQAYKVYPESLACDRIEILVQLKTGRVVCLNPNSKIGQVMKQRARVI</sequence>
<dbReference type="AlphaFoldDB" id="A0A9D3Q8U4"/>
<dbReference type="InterPro" id="IPR001089">
    <property type="entry name" value="Chemokine_CXC"/>
</dbReference>
<evidence type="ECO:0000313" key="5">
    <source>
        <dbReference type="Proteomes" id="UP001046870"/>
    </source>
</evidence>
<dbReference type="GO" id="GO:0008009">
    <property type="term" value="F:chemokine activity"/>
    <property type="evidence" value="ECO:0007669"/>
    <property type="project" value="InterPro"/>
</dbReference>
<feature type="domain" description="Chemokine interleukin-8-like" evidence="3">
    <location>
        <begin position="27"/>
        <end position="88"/>
    </location>
</feature>
<dbReference type="PRINTS" id="PR00437">
    <property type="entry name" value="SMALLCYTKCXC"/>
</dbReference>
<organism evidence="4 5">
    <name type="scientific">Megalops atlanticus</name>
    <name type="common">Tarpon</name>
    <name type="synonym">Clupea gigantea</name>
    <dbReference type="NCBI Taxonomy" id="7932"/>
    <lineage>
        <taxon>Eukaryota</taxon>
        <taxon>Metazoa</taxon>
        <taxon>Chordata</taxon>
        <taxon>Craniata</taxon>
        <taxon>Vertebrata</taxon>
        <taxon>Euteleostomi</taxon>
        <taxon>Actinopterygii</taxon>
        <taxon>Neopterygii</taxon>
        <taxon>Teleostei</taxon>
        <taxon>Elopiformes</taxon>
        <taxon>Megalopidae</taxon>
        <taxon>Megalops</taxon>
    </lineage>
</organism>
<proteinExistence type="predicted"/>
<evidence type="ECO:0000313" key="4">
    <source>
        <dbReference type="EMBL" id="KAG7481354.1"/>
    </source>
</evidence>
<dbReference type="GO" id="GO:0006955">
    <property type="term" value="P:immune response"/>
    <property type="evidence" value="ECO:0007669"/>
    <property type="project" value="InterPro"/>
</dbReference>
<evidence type="ECO:0000256" key="2">
    <source>
        <dbReference type="SAM" id="SignalP"/>
    </source>
</evidence>
<dbReference type="SMART" id="SM00199">
    <property type="entry name" value="SCY"/>
    <property type="match status" value="1"/>
</dbReference>